<evidence type="ECO:0000256" key="2">
    <source>
        <dbReference type="ARBA" id="ARBA00022857"/>
    </source>
</evidence>
<dbReference type="Proteomes" id="UP000562395">
    <property type="component" value="Unassembled WGS sequence"/>
</dbReference>
<dbReference type="InterPro" id="IPR008927">
    <property type="entry name" value="6-PGluconate_DH-like_C_sf"/>
</dbReference>
<dbReference type="AlphaFoldDB" id="A0A7W5ZYC0"/>
<evidence type="ECO:0000256" key="3">
    <source>
        <dbReference type="ARBA" id="ARBA00023002"/>
    </source>
</evidence>
<name>A0A7W5ZYC0_9SPHN</name>
<dbReference type="NCBIfam" id="TIGR00112">
    <property type="entry name" value="proC"/>
    <property type="match status" value="1"/>
</dbReference>
<evidence type="ECO:0000256" key="1">
    <source>
        <dbReference type="ARBA" id="ARBA00005525"/>
    </source>
</evidence>
<dbReference type="GO" id="GO:0055129">
    <property type="term" value="P:L-proline biosynthetic process"/>
    <property type="evidence" value="ECO:0007669"/>
    <property type="project" value="UniProtKB-UniRule"/>
</dbReference>
<dbReference type="Gene3D" id="1.10.3730.10">
    <property type="entry name" value="ProC C-terminal domain-like"/>
    <property type="match status" value="1"/>
</dbReference>
<evidence type="ECO:0000256" key="6">
    <source>
        <dbReference type="RuleBase" id="RU003903"/>
    </source>
</evidence>
<comment type="subcellular location">
    <subcellularLocation>
        <location evidence="4">Cytoplasm</location>
    </subcellularLocation>
</comment>
<comment type="similarity">
    <text evidence="1 4 6">Belongs to the pyrroline-5-carboxylate reductase family.</text>
</comment>
<dbReference type="GO" id="GO:0004735">
    <property type="term" value="F:pyrroline-5-carboxylate reductase activity"/>
    <property type="evidence" value="ECO:0007669"/>
    <property type="project" value="UniProtKB-UniRule"/>
</dbReference>
<dbReference type="SUPFAM" id="SSF51735">
    <property type="entry name" value="NAD(P)-binding Rossmann-fold domains"/>
    <property type="match status" value="1"/>
</dbReference>
<comment type="caution">
    <text evidence="9">The sequence shown here is derived from an EMBL/GenBank/DDBJ whole genome shotgun (WGS) entry which is preliminary data.</text>
</comment>
<evidence type="ECO:0000259" key="8">
    <source>
        <dbReference type="Pfam" id="PF14748"/>
    </source>
</evidence>
<keyword evidence="3 4" id="KW-0560">Oxidoreductase</keyword>
<dbReference type="SUPFAM" id="SSF48179">
    <property type="entry name" value="6-phosphogluconate dehydrogenase C-terminal domain-like"/>
    <property type="match status" value="1"/>
</dbReference>
<feature type="domain" description="Pyrroline-5-carboxylate reductase dimerisation" evidence="8">
    <location>
        <begin position="155"/>
        <end position="260"/>
    </location>
</feature>
<comment type="catalytic activity">
    <reaction evidence="4">
        <text>L-proline + NAD(+) = (S)-1-pyrroline-5-carboxylate + NADH + 2 H(+)</text>
        <dbReference type="Rhea" id="RHEA:14105"/>
        <dbReference type="ChEBI" id="CHEBI:15378"/>
        <dbReference type="ChEBI" id="CHEBI:17388"/>
        <dbReference type="ChEBI" id="CHEBI:57540"/>
        <dbReference type="ChEBI" id="CHEBI:57945"/>
        <dbReference type="ChEBI" id="CHEBI:60039"/>
        <dbReference type="EC" id="1.5.1.2"/>
    </reaction>
</comment>
<reference evidence="9 10" key="1">
    <citation type="submission" date="2020-08" db="EMBL/GenBank/DDBJ databases">
        <title>Genomic Encyclopedia of Type Strains, Phase IV (KMG-IV): sequencing the most valuable type-strain genomes for metagenomic binning, comparative biology and taxonomic classification.</title>
        <authorList>
            <person name="Goeker M."/>
        </authorList>
    </citation>
    <scope>NUCLEOTIDE SEQUENCE [LARGE SCALE GENOMIC DNA]</scope>
    <source>
        <strain evidence="9 10">DSM 14552</strain>
    </source>
</reference>
<dbReference type="InterPro" id="IPR028939">
    <property type="entry name" value="P5C_Rdtase_cat_N"/>
</dbReference>
<dbReference type="UniPathway" id="UPA00098">
    <property type="reaction ID" value="UER00361"/>
</dbReference>
<organism evidence="9 10">
    <name type="scientific">Novosphingobium hassiacum</name>
    <dbReference type="NCBI Taxonomy" id="173676"/>
    <lineage>
        <taxon>Bacteria</taxon>
        <taxon>Pseudomonadati</taxon>
        <taxon>Pseudomonadota</taxon>
        <taxon>Alphaproteobacteria</taxon>
        <taxon>Sphingomonadales</taxon>
        <taxon>Sphingomonadaceae</taxon>
        <taxon>Novosphingobium</taxon>
    </lineage>
</organism>
<evidence type="ECO:0000313" key="10">
    <source>
        <dbReference type="Proteomes" id="UP000562395"/>
    </source>
</evidence>
<dbReference type="InterPro" id="IPR036291">
    <property type="entry name" value="NAD(P)-bd_dom_sf"/>
</dbReference>
<dbReference type="InterPro" id="IPR000304">
    <property type="entry name" value="Pyrroline-COOH_reductase"/>
</dbReference>
<accession>A0A7W5ZYC0</accession>
<comment type="pathway">
    <text evidence="4 6">Amino-acid biosynthesis; L-proline biosynthesis; L-proline from L-glutamate 5-semialdehyde: step 1/1.</text>
</comment>
<gene>
    <name evidence="4" type="primary">proC</name>
    <name evidence="9" type="ORF">GGQ88_002627</name>
</gene>
<dbReference type="PIRSF" id="PIRSF000193">
    <property type="entry name" value="Pyrrol-5-carb_rd"/>
    <property type="match status" value="1"/>
</dbReference>
<dbReference type="PANTHER" id="PTHR11645:SF0">
    <property type="entry name" value="PYRROLINE-5-CARBOXYLATE REDUCTASE 3"/>
    <property type="match status" value="1"/>
</dbReference>
<dbReference type="InterPro" id="IPR053790">
    <property type="entry name" value="P5CR-like_CS"/>
</dbReference>
<keyword evidence="2 4" id="KW-0521">NADP</keyword>
<dbReference type="PANTHER" id="PTHR11645">
    <property type="entry name" value="PYRROLINE-5-CARBOXYLATE REDUCTASE"/>
    <property type="match status" value="1"/>
</dbReference>
<evidence type="ECO:0000256" key="5">
    <source>
        <dbReference type="NCBIfam" id="TIGR00112"/>
    </source>
</evidence>
<dbReference type="Pfam" id="PF03807">
    <property type="entry name" value="F420_oxidored"/>
    <property type="match status" value="1"/>
</dbReference>
<keyword evidence="4 6" id="KW-0028">Amino-acid biosynthesis</keyword>
<proteinExistence type="inferred from homology"/>
<dbReference type="GO" id="GO:0005737">
    <property type="term" value="C:cytoplasm"/>
    <property type="evidence" value="ECO:0007669"/>
    <property type="project" value="UniProtKB-SubCell"/>
</dbReference>
<evidence type="ECO:0000256" key="4">
    <source>
        <dbReference type="HAMAP-Rule" id="MF_01925"/>
    </source>
</evidence>
<dbReference type="HAMAP" id="MF_01925">
    <property type="entry name" value="P5C_reductase"/>
    <property type="match status" value="1"/>
</dbReference>
<dbReference type="InterPro" id="IPR029036">
    <property type="entry name" value="P5CR_dimer"/>
</dbReference>
<keyword evidence="4" id="KW-0963">Cytoplasm</keyword>
<dbReference type="FunFam" id="1.10.3730.10:FF:000001">
    <property type="entry name" value="Pyrroline-5-carboxylate reductase"/>
    <property type="match status" value="1"/>
</dbReference>
<comment type="function">
    <text evidence="4">Catalyzes the reduction of 1-pyrroline-5-carboxylate (PCA) to L-proline.</text>
</comment>
<dbReference type="Pfam" id="PF14748">
    <property type="entry name" value="P5CR_dimer"/>
    <property type="match status" value="1"/>
</dbReference>
<comment type="catalytic activity">
    <reaction evidence="4 6">
        <text>L-proline + NADP(+) = (S)-1-pyrroline-5-carboxylate + NADPH + 2 H(+)</text>
        <dbReference type="Rhea" id="RHEA:14109"/>
        <dbReference type="ChEBI" id="CHEBI:15378"/>
        <dbReference type="ChEBI" id="CHEBI:17388"/>
        <dbReference type="ChEBI" id="CHEBI:57783"/>
        <dbReference type="ChEBI" id="CHEBI:58349"/>
        <dbReference type="ChEBI" id="CHEBI:60039"/>
        <dbReference type="EC" id="1.5.1.2"/>
    </reaction>
</comment>
<dbReference type="PROSITE" id="PS00521">
    <property type="entry name" value="P5CR"/>
    <property type="match status" value="1"/>
</dbReference>
<dbReference type="Gene3D" id="3.40.50.720">
    <property type="entry name" value="NAD(P)-binding Rossmann-like Domain"/>
    <property type="match status" value="1"/>
</dbReference>
<keyword evidence="4 6" id="KW-0641">Proline biosynthesis</keyword>
<keyword evidence="10" id="KW-1185">Reference proteome</keyword>
<feature type="domain" description="Pyrroline-5-carboxylate reductase catalytic N-terminal" evidence="7">
    <location>
        <begin position="8"/>
        <end position="93"/>
    </location>
</feature>
<evidence type="ECO:0000313" key="9">
    <source>
        <dbReference type="EMBL" id="MBB3861343.1"/>
    </source>
</evidence>
<sequence>MIMSILQFGCGNMGGAMLKGWLAGGFAPQSFTIVDPYLETAPAGVRLLGAAPEGEGAFEVVLLGFKPQQLPDAARAIAPSIGPQTLLLSILAGVDIATLRSHFPLARAIVRVMPNLAAALGKSPIALVGDADEAARAQSDALMAPLGQAEWLSDEDQMDLVTALAGSGPAFVYRFIDALAQGAAELGLPRDQADRLALSMVEGAAMLAAGSDHAPAELARRVASPGGVTQVGIDVLDADDRLVSLMTDTLRGARDRSAEMTRQAQAKT</sequence>
<evidence type="ECO:0000259" key="7">
    <source>
        <dbReference type="Pfam" id="PF03807"/>
    </source>
</evidence>
<dbReference type="EC" id="1.5.1.2" evidence="4 5"/>
<protein>
    <recommendedName>
        <fullName evidence="4 5">Pyrroline-5-carboxylate reductase</fullName>
        <shortName evidence="4">P5C reductase</shortName>
        <shortName evidence="4">P5CR</shortName>
        <ecNumber evidence="4 5">1.5.1.2</ecNumber>
    </recommendedName>
    <alternativeName>
        <fullName evidence="4">PCA reductase</fullName>
    </alternativeName>
</protein>
<dbReference type="EMBL" id="JACICY010000006">
    <property type="protein sequence ID" value="MBB3861343.1"/>
    <property type="molecule type" value="Genomic_DNA"/>
</dbReference>